<dbReference type="RefSeq" id="XP_001417283.1">
    <property type="nucleotide sequence ID" value="XM_001417246.1"/>
</dbReference>
<gene>
    <name evidence="2" type="ORF">OSTLU_92625</name>
</gene>
<evidence type="ECO:0000313" key="2">
    <source>
        <dbReference type="EMBL" id="ABO95576.1"/>
    </source>
</evidence>
<dbReference type="AlphaFoldDB" id="A4RW86"/>
<dbReference type="KEGG" id="olu:OSTLU_92625"/>
<feature type="compositionally biased region" description="Basic and acidic residues" evidence="1">
    <location>
        <begin position="253"/>
        <end position="270"/>
    </location>
</feature>
<dbReference type="GeneID" id="5001227"/>
<sequence length="356" mass="42348">MPRPPGRPRKATHDVDLARDCWEFIFRRFLDSADPDVAVPSPPECEPPNANRLVEVLGGFLDDDEDERFWRNRHQHEERVRFWHNRRQHRKTTAKRVDFVRTQARTLLALPSVSKTFKEVCDEGGLFADMCDTLWARVKRLDDSLENGDKQAPPTMTSAQKLRLFEGTGCQSCDNHPLISFKWVFWGFGARLCQRCMRVRMVTEEVLQRDPDTLPEHYRGLPFSSDRYSAYGNPAPGRKLYWRADVDERKSVTRERQKRQREAEENEKKLLEKRKRKQFREEKLSQRDGVREQRKKDIIHMMTTTFDVTEAQLETSVSYRKHIAMARPLTARFHRTHMRQILDELPEECRRRRRKN</sequence>
<dbReference type="EMBL" id="CP000584">
    <property type="protein sequence ID" value="ABO95576.1"/>
    <property type="molecule type" value="Genomic_DNA"/>
</dbReference>
<accession>A4RW86</accession>
<evidence type="ECO:0000313" key="3">
    <source>
        <dbReference type="Proteomes" id="UP000001568"/>
    </source>
</evidence>
<reference evidence="2 3" key="1">
    <citation type="journal article" date="2007" name="Proc. Natl. Acad. Sci. U.S.A.">
        <title>The tiny eukaryote Ostreococcus provides genomic insights into the paradox of plankton speciation.</title>
        <authorList>
            <person name="Palenik B."/>
            <person name="Grimwood J."/>
            <person name="Aerts A."/>
            <person name="Rouze P."/>
            <person name="Salamov A."/>
            <person name="Putnam N."/>
            <person name="Dupont C."/>
            <person name="Jorgensen R."/>
            <person name="Derelle E."/>
            <person name="Rombauts S."/>
            <person name="Zhou K."/>
            <person name="Otillar R."/>
            <person name="Merchant S.S."/>
            <person name="Podell S."/>
            <person name="Gaasterland T."/>
            <person name="Napoli C."/>
            <person name="Gendler K."/>
            <person name="Manuell A."/>
            <person name="Tai V."/>
            <person name="Vallon O."/>
            <person name="Piganeau G."/>
            <person name="Jancek S."/>
            <person name="Heijde M."/>
            <person name="Jabbari K."/>
            <person name="Bowler C."/>
            <person name="Lohr M."/>
            <person name="Robbens S."/>
            <person name="Werner G."/>
            <person name="Dubchak I."/>
            <person name="Pazour G.J."/>
            <person name="Ren Q."/>
            <person name="Paulsen I."/>
            <person name="Delwiche C."/>
            <person name="Schmutz J."/>
            <person name="Rokhsar D."/>
            <person name="Van de Peer Y."/>
            <person name="Moreau H."/>
            <person name="Grigoriev I.V."/>
        </authorList>
    </citation>
    <scope>NUCLEOTIDE SEQUENCE [LARGE SCALE GENOMIC DNA]</scope>
    <source>
        <strain evidence="2 3">CCE9901</strain>
    </source>
</reference>
<name>A4RW86_OSTLU</name>
<feature type="compositionally biased region" description="Basic and acidic residues" evidence="1">
    <location>
        <begin position="279"/>
        <end position="296"/>
    </location>
</feature>
<dbReference type="HOGENOM" id="CLU_779354_0_0_1"/>
<keyword evidence="3" id="KW-1185">Reference proteome</keyword>
<dbReference type="Gramene" id="ABO95576">
    <property type="protein sequence ID" value="ABO95576"/>
    <property type="gene ID" value="OSTLU_92625"/>
</dbReference>
<feature type="region of interest" description="Disordered" evidence="1">
    <location>
        <begin position="253"/>
        <end position="296"/>
    </location>
</feature>
<organism evidence="2 3">
    <name type="scientific">Ostreococcus lucimarinus (strain CCE9901)</name>
    <dbReference type="NCBI Taxonomy" id="436017"/>
    <lineage>
        <taxon>Eukaryota</taxon>
        <taxon>Viridiplantae</taxon>
        <taxon>Chlorophyta</taxon>
        <taxon>Mamiellophyceae</taxon>
        <taxon>Mamiellales</taxon>
        <taxon>Bathycoccaceae</taxon>
        <taxon>Ostreococcus</taxon>
    </lineage>
</organism>
<proteinExistence type="predicted"/>
<evidence type="ECO:0000256" key="1">
    <source>
        <dbReference type="SAM" id="MobiDB-lite"/>
    </source>
</evidence>
<dbReference type="OrthoDB" id="10588184at2759"/>
<dbReference type="Proteomes" id="UP000001568">
    <property type="component" value="Chromosome 4"/>
</dbReference>
<protein>
    <submittedName>
        <fullName evidence="2">Uncharacterized protein</fullName>
    </submittedName>
</protein>